<dbReference type="GO" id="GO:0050385">
    <property type="term" value="F:ureidoglycolate lyase activity"/>
    <property type="evidence" value="ECO:0007669"/>
    <property type="project" value="UniProtKB-EC"/>
</dbReference>
<evidence type="ECO:0000256" key="1">
    <source>
        <dbReference type="ARBA" id="ARBA00010211"/>
    </source>
</evidence>
<organism evidence="4 5">
    <name type="scientific">Roseibium album</name>
    <dbReference type="NCBI Taxonomy" id="311410"/>
    <lineage>
        <taxon>Bacteria</taxon>
        <taxon>Pseudomonadati</taxon>
        <taxon>Pseudomonadota</taxon>
        <taxon>Alphaproteobacteria</taxon>
        <taxon>Hyphomicrobiales</taxon>
        <taxon>Stappiaceae</taxon>
        <taxon>Roseibium</taxon>
    </lineage>
</organism>
<dbReference type="SUPFAM" id="SSF56529">
    <property type="entry name" value="FAH"/>
    <property type="match status" value="1"/>
</dbReference>
<dbReference type="InterPro" id="IPR036663">
    <property type="entry name" value="Fumarylacetoacetase_C_sf"/>
</dbReference>
<name>A0A0M7AUG2_9HYPH</name>
<evidence type="ECO:0000313" key="5">
    <source>
        <dbReference type="Proteomes" id="UP000049983"/>
    </source>
</evidence>
<dbReference type="GO" id="GO:0016853">
    <property type="term" value="F:isomerase activity"/>
    <property type="evidence" value="ECO:0007669"/>
    <property type="project" value="UniProtKB-ARBA"/>
</dbReference>
<feature type="domain" description="Fumarylacetoacetase-like C-terminal" evidence="3">
    <location>
        <begin position="94"/>
        <end position="306"/>
    </location>
</feature>
<evidence type="ECO:0000259" key="3">
    <source>
        <dbReference type="Pfam" id="PF01557"/>
    </source>
</evidence>
<dbReference type="InterPro" id="IPR051121">
    <property type="entry name" value="FAH"/>
</dbReference>
<dbReference type="RefSeq" id="WP_055120865.1">
    <property type="nucleotide sequence ID" value="NZ_CXWA01000012.1"/>
</dbReference>
<reference evidence="5" key="1">
    <citation type="submission" date="2015-07" db="EMBL/GenBank/DDBJ databases">
        <authorList>
            <person name="Rodrigo-Torres Lidia"/>
            <person name="Arahal R.David."/>
        </authorList>
    </citation>
    <scope>NUCLEOTIDE SEQUENCE [LARGE SCALE GENOMIC DNA]</scope>
    <source>
        <strain evidence="5">CECT 5096</strain>
    </source>
</reference>
<dbReference type="InterPro" id="IPR011234">
    <property type="entry name" value="Fumarylacetoacetase-like_C"/>
</dbReference>
<sequence length="308" mass="32398">MRLATVSSGGENICAAVLKDDRLLNLSKAAHHLTGPAAEALKANSMLLLIAGSPETLDTARNLVDDAEAGLLDAAILPEGADLLAPIPVIRKNVLCVGRNYAEHITEGDRAQKQQVGVTEYPVFFTKPPTSIVGPGGDVLTFPNVSKQTDYEVELAVIIGTPGRNIAKADAMKHVFGYTILNDISARDVQRRHGGQNFKGKAFDGSCPMGPWIVTADAIDDPHALPISLTVNGEIRQNGNTADMIFDIETLIASLSEGMTLEPGDIIATGTPSGVGYAMDPPSFLKDGDTVVCNISGIGTLTNSVRAV</sequence>
<comment type="similarity">
    <text evidence="1">Belongs to the FAH family.</text>
</comment>
<accession>A0A0M7AUG2</accession>
<dbReference type="GO" id="GO:0019752">
    <property type="term" value="P:carboxylic acid metabolic process"/>
    <property type="evidence" value="ECO:0007669"/>
    <property type="project" value="UniProtKB-ARBA"/>
</dbReference>
<dbReference type="Proteomes" id="UP000049983">
    <property type="component" value="Unassembled WGS sequence"/>
</dbReference>
<proteinExistence type="inferred from homology"/>
<dbReference type="Gene3D" id="3.90.850.10">
    <property type="entry name" value="Fumarylacetoacetase-like, C-terminal domain"/>
    <property type="match status" value="1"/>
</dbReference>
<dbReference type="AlphaFoldDB" id="A0A0M7AUG2"/>
<dbReference type="PANTHER" id="PTHR42796:SF4">
    <property type="entry name" value="FUMARYLACETOACETATE HYDROLASE DOMAIN-CONTAINING PROTEIN 2A"/>
    <property type="match status" value="1"/>
</dbReference>
<dbReference type="Pfam" id="PF01557">
    <property type="entry name" value="FAA_hydrolase"/>
    <property type="match status" value="1"/>
</dbReference>
<keyword evidence="5" id="KW-1185">Reference proteome</keyword>
<protein>
    <submittedName>
        <fullName evidence="4">Ureidoglycolate lyase</fullName>
        <ecNumber evidence="4">4.3.2.3</ecNumber>
    </submittedName>
</protein>
<dbReference type="EMBL" id="CXWC01000016">
    <property type="protein sequence ID" value="CTQ78785.1"/>
    <property type="molecule type" value="Genomic_DNA"/>
</dbReference>
<dbReference type="EC" id="4.3.2.3" evidence="4"/>
<dbReference type="STRING" id="311410.LA5095_05462"/>
<dbReference type="OrthoDB" id="5197601at2"/>
<evidence type="ECO:0000313" key="4">
    <source>
        <dbReference type="EMBL" id="CTQ78785.1"/>
    </source>
</evidence>
<gene>
    <name evidence="4" type="ORF">LA5096_05816</name>
</gene>
<dbReference type="GO" id="GO:0046872">
    <property type="term" value="F:metal ion binding"/>
    <property type="evidence" value="ECO:0007669"/>
    <property type="project" value="UniProtKB-KW"/>
</dbReference>
<dbReference type="GeneID" id="97673054"/>
<dbReference type="FunFam" id="3.90.850.10:FF:000002">
    <property type="entry name" value="2-hydroxyhepta-2,4-diene-1,7-dioate isomerase"/>
    <property type="match status" value="1"/>
</dbReference>
<keyword evidence="2" id="KW-0479">Metal-binding</keyword>
<dbReference type="PANTHER" id="PTHR42796">
    <property type="entry name" value="FUMARYLACETOACETATE HYDROLASE DOMAIN-CONTAINING PROTEIN 2A-RELATED"/>
    <property type="match status" value="1"/>
</dbReference>
<evidence type="ECO:0000256" key="2">
    <source>
        <dbReference type="ARBA" id="ARBA00022723"/>
    </source>
</evidence>
<keyword evidence="4" id="KW-0456">Lyase</keyword>